<dbReference type="Pfam" id="PF12728">
    <property type="entry name" value="HTH_17"/>
    <property type="match status" value="1"/>
</dbReference>
<reference evidence="2" key="1">
    <citation type="journal article" date="2022" name="Cell">
        <title>Design, construction, and in vivo augmentation of a complex gut microbiome.</title>
        <authorList>
            <person name="Cheng A.G."/>
            <person name="Ho P.Y."/>
            <person name="Aranda-Diaz A."/>
            <person name="Jain S."/>
            <person name="Yu F.B."/>
            <person name="Meng X."/>
            <person name="Wang M."/>
            <person name="Iakiviak M."/>
            <person name="Nagashima K."/>
            <person name="Zhao A."/>
            <person name="Murugkar P."/>
            <person name="Patil A."/>
            <person name="Atabakhsh K."/>
            <person name="Weakley A."/>
            <person name="Yan J."/>
            <person name="Brumbaugh A.R."/>
            <person name="Higginbottom S."/>
            <person name="Dimas A."/>
            <person name="Shiver A.L."/>
            <person name="Deutschbauer A."/>
            <person name="Neff N."/>
            <person name="Sonnenburg J.L."/>
            <person name="Huang K.C."/>
            <person name="Fischbach M.A."/>
        </authorList>
    </citation>
    <scope>NUCLEOTIDE SEQUENCE</scope>
    <source>
        <strain evidence="2">AP11</strain>
    </source>
</reference>
<organism evidence="2 3">
    <name type="scientific">Alistipes ihumii AP11</name>
    <dbReference type="NCBI Taxonomy" id="1211813"/>
    <lineage>
        <taxon>Bacteria</taxon>
        <taxon>Pseudomonadati</taxon>
        <taxon>Bacteroidota</taxon>
        <taxon>Bacteroidia</taxon>
        <taxon>Bacteroidales</taxon>
        <taxon>Rikenellaceae</taxon>
        <taxon>Alistipes</taxon>
    </lineage>
</organism>
<dbReference type="Proteomes" id="UP001059295">
    <property type="component" value="Chromosome"/>
</dbReference>
<protein>
    <submittedName>
        <fullName evidence="2">Helix-turn-helix domain-containing protein</fullName>
    </submittedName>
</protein>
<dbReference type="RefSeq" id="WP_019245876.1">
    <property type="nucleotide sequence ID" value="NZ_CAPH01000012.1"/>
</dbReference>
<gene>
    <name evidence="2" type="ORF">NQ491_09165</name>
</gene>
<keyword evidence="3" id="KW-1185">Reference proteome</keyword>
<evidence type="ECO:0000259" key="1">
    <source>
        <dbReference type="Pfam" id="PF12728"/>
    </source>
</evidence>
<evidence type="ECO:0000313" key="2">
    <source>
        <dbReference type="EMBL" id="UWN56814.1"/>
    </source>
</evidence>
<dbReference type="InterPro" id="IPR041657">
    <property type="entry name" value="HTH_17"/>
</dbReference>
<sequence>MEVITFDSAAFRKLQSDLNKIMEFIEEQQKRQHDPSADDEMWIDNYDACTFLKISERTLQRLRAAKKITYSRLDRQVYYQVKEIKRMLRNHLIRSNEEYLRDLLENQRLYAEQRRAAKPNK</sequence>
<dbReference type="EMBL" id="CP102294">
    <property type="protein sequence ID" value="UWN56814.1"/>
    <property type="molecule type" value="Genomic_DNA"/>
</dbReference>
<dbReference type="PANTHER" id="PTHR34585">
    <property type="match status" value="1"/>
</dbReference>
<accession>A0ABY5UZA4</accession>
<proteinExistence type="predicted"/>
<dbReference type="GeneID" id="82891901"/>
<feature type="domain" description="Helix-turn-helix" evidence="1">
    <location>
        <begin position="47"/>
        <end position="90"/>
    </location>
</feature>
<evidence type="ECO:0000313" key="3">
    <source>
        <dbReference type="Proteomes" id="UP001059295"/>
    </source>
</evidence>
<dbReference type="PANTHER" id="PTHR34585:SF22">
    <property type="entry name" value="HELIX-TURN-HELIX DOMAIN-CONTAINING PROTEIN"/>
    <property type="match status" value="1"/>
</dbReference>
<name>A0ABY5UZA4_9BACT</name>